<keyword evidence="1" id="KW-0732">Signal</keyword>
<sequence length="290" mass="32335">MKVKLSLTAAWLIIIPAICMTSCSSNNAGIPYPDPAPDSIPRVFLPGIVSKDGLDFNASFSADGKTFYFSRSCNRKYVIYETVYKDNKWQPETVSSLFDSSYSNTDPFVAPDNALYFISNRPKDKSDTTGDYDIYRMAKQGNAYSAPEYLAGVNSDSTEYYVSVARSGNIYFASYHDGNLDLFMSKKTATGYEEPANLGGLINSVFDEHDPMIAPDESFLVFTSTRSDGFGEADLYITHKTNSQWGNPTNLGVGINTKTYEYCPYLTPDGKYFFYSSENEVKWVSSNVLK</sequence>
<dbReference type="InterPro" id="IPR011042">
    <property type="entry name" value="6-blade_b-propeller_TolB-like"/>
</dbReference>
<comment type="caution">
    <text evidence="2">The sequence shown here is derived from an EMBL/GenBank/DDBJ whole genome shotgun (WGS) entry which is preliminary data.</text>
</comment>
<dbReference type="AlphaFoldDB" id="A0A1V9FIH3"/>
<dbReference type="STRING" id="1703345.A3860_07485"/>
<dbReference type="SUPFAM" id="SSF82171">
    <property type="entry name" value="DPP6 N-terminal domain-like"/>
    <property type="match status" value="1"/>
</dbReference>
<feature type="signal peptide" evidence="1">
    <location>
        <begin position="1"/>
        <end position="28"/>
    </location>
</feature>
<dbReference type="Gene3D" id="2.120.10.30">
    <property type="entry name" value="TolB, C-terminal domain"/>
    <property type="match status" value="2"/>
</dbReference>
<proteinExistence type="predicted"/>
<gene>
    <name evidence="2" type="ORF">A3860_07485</name>
</gene>
<protein>
    <submittedName>
        <fullName evidence="2">Uncharacterized protein</fullName>
    </submittedName>
</protein>
<organism evidence="2 3">
    <name type="scientific">Niastella vici</name>
    <dbReference type="NCBI Taxonomy" id="1703345"/>
    <lineage>
        <taxon>Bacteria</taxon>
        <taxon>Pseudomonadati</taxon>
        <taxon>Bacteroidota</taxon>
        <taxon>Chitinophagia</taxon>
        <taxon>Chitinophagales</taxon>
        <taxon>Chitinophagaceae</taxon>
        <taxon>Niastella</taxon>
    </lineage>
</organism>
<name>A0A1V9FIH3_9BACT</name>
<feature type="chain" id="PRO_5013365859" evidence="1">
    <location>
        <begin position="29"/>
        <end position="290"/>
    </location>
</feature>
<dbReference type="EMBL" id="LVYD01000102">
    <property type="protein sequence ID" value="OQP58159.1"/>
    <property type="molecule type" value="Genomic_DNA"/>
</dbReference>
<dbReference type="Pfam" id="PF07676">
    <property type="entry name" value="PD40"/>
    <property type="match status" value="4"/>
</dbReference>
<dbReference type="InterPro" id="IPR011659">
    <property type="entry name" value="WD40"/>
</dbReference>
<reference evidence="2 3" key="1">
    <citation type="submission" date="2016-03" db="EMBL/GenBank/DDBJ databases">
        <title>Niastella vici sp. nov., isolated from farmland soil.</title>
        <authorList>
            <person name="Chen L."/>
            <person name="Wang D."/>
            <person name="Yang S."/>
            <person name="Wang G."/>
        </authorList>
    </citation>
    <scope>NUCLEOTIDE SEQUENCE [LARGE SCALE GENOMIC DNA]</scope>
    <source>
        <strain evidence="2 3">DJ57</strain>
    </source>
</reference>
<evidence type="ECO:0000313" key="2">
    <source>
        <dbReference type="EMBL" id="OQP58159.1"/>
    </source>
</evidence>
<evidence type="ECO:0000256" key="1">
    <source>
        <dbReference type="SAM" id="SignalP"/>
    </source>
</evidence>
<evidence type="ECO:0000313" key="3">
    <source>
        <dbReference type="Proteomes" id="UP000192796"/>
    </source>
</evidence>
<accession>A0A1V9FIH3</accession>
<dbReference type="RefSeq" id="WP_081155306.1">
    <property type="nucleotide sequence ID" value="NZ_LVYD01000102.1"/>
</dbReference>
<dbReference type="Proteomes" id="UP000192796">
    <property type="component" value="Unassembled WGS sequence"/>
</dbReference>
<dbReference type="OrthoDB" id="8432779at2"/>
<keyword evidence="3" id="KW-1185">Reference proteome</keyword>